<comment type="caution">
    <text evidence="3">The sequence shown here is derived from an EMBL/GenBank/DDBJ whole genome shotgun (WGS) entry which is preliminary data.</text>
</comment>
<dbReference type="AlphaFoldDB" id="A0A4Z0GI38"/>
<feature type="domain" description="ATPase AAA-type core" evidence="2">
    <location>
        <begin position="276"/>
        <end position="366"/>
    </location>
</feature>
<organism evidence="3 4">
    <name type="scientific">Streptomyces palmae</name>
    <dbReference type="NCBI Taxonomy" id="1701085"/>
    <lineage>
        <taxon>Bacteria</taxon>
        <taxon>Bacillati</taxon>
        <taxon>Actinomycetota</taxon>
        <taxon>Actinomycetes</taxon>
        <taxon>Kitasatosporales</taxon>
        <taxon>Streptomycetaceae</taxon>
        <taxon>Streptomyces</taxon>
    </lineage>
</organism>
<dbReference type="GO" id="GO:0009432">
    <property type="term" value="P:SOS response"/>
    <property type="evidence" value="ECO:0007669"/>
    <property type="project" value="UniProtKB-KW"/>
</dbReference>
<dbReference type="PIRSF" id="PIRSF029347">
    <property type="entry name" value="RecF"/>
    <property type="match status" value="1"/>
</dbReference>
<evidence type="ECO:0000313" key="4">
    <source>
        <dbReference type="Proteomes" id="UP000297948"/>
    </source>
</evidence>
<evidence type="ECO:0000256" key="1">
    <source>
        <dbReference type="ARBA" id="ARBA00023236"/>
    </source>
</evidence>
<dbReference type="InterPro" id="IPR014555">
    <property type="entry name" value="RecF-like"/>
</dbReference>
<sequence length="430" mass="47354">MITQVRIDGFKSFLGFQVDVPPVMVMLGLNGAGKSNFFDALRLVAGTAQQGFERTVAADRRLAARDLFHRGGPDGRPLREEFTIEVGMLVRTEDGPLPLRIRLRARYEAGVGRRPGRAVLAARGSAVWISSLRNRDWMDRLGLDAELREAIEGARNAFVRRTGADYLIVGGRLGFANVDESERAASSTGTIELLGLVAQECASWQPLLLDPDSMRGLVPVGPDAPLEHDGRNLPLVLDRIEGQDPTAWRRLVADLAGLVEGVRDVRPRFLESRQEFDYEVEFEHSGWTAPPLLSDGTVRMLALLAAAADPLRRGTLCVEEIENGMHPTRVADLVRRLRRGCGVDGERAGAPYRQLIASTHSPALLAALRTDLSGSLIFMEQADRVDPDRQSVSRISLARPLRARDLEQEPGKTMTPQQVDRLLRRLGQGA</sequence>
<dbReference type="GO" id="GO:0000731">
    <property type="term" value="P:DNA synthesis involved in DNA repair"/>
    <property type="evidence" value="ECO:0007669"/>
    <property type="project" value="TreeGrafter"/>
</dbReference>
<dbReference type="GO" id="GO:0016887">
    <property type="term" value="F:ATP hydrolysis activity"/>
    <property type="evidence" value="ECO:0007669"/>
    <property type="project" value="InterPro"/>
</dbReference>
<dbReference type="OrthoDB" id="104167at2"/>
<accession>A0A4Z0GI38</accession>
<gene>
    <name evidence="3" type="ORF">E4099_25650</name>
</gene>
<dbReference type="InterPro" id="IPR003959">
    <property type="entry name" value="ATPase_AAA_core"/>
</dbReference>
<evidence type="ECO:0000313" key="3">
    <source>
        <dbReference type="EMBL" id="TGA95289.1"/>
    </source>
</evidence>
<name>A0A4Z0GI38_9ACTN</name>
<dbReference type="Proteomes" id="UP000297948">
    <property type="component" value="Unassembled WGS sequence"/>
</dbReference>
<feature type="domain" description="ATPase AAA-type core" evidence="2">
    <location>
        <begin position="23"/>
        <end position="73"/>
    </location>
</feature>
<dbReference type="PANTHER" id="PTHR32182:SF22">
    <property type="entry name" value="ATP-DEPENDENT ENDONUCLEASE, OLD FAMILY-RELATED"/>
    <property type="match status" value="1"/>
</dbReference>
<dbReference type="Gene3D" id="3.40.50.300">
    <property type="entry name" value="P-loop containing nucleotide triphosphate hydrolases"/>
    <property type="match status" value="2"/>
</dbReference>
<reference evidence="3 4" key="1">
    <citation type="submission" date="2019-03" db="EMBL/GenBank/DDBJ databases">
        <authorList>
            <person name="Gonzalez-Pimentel J.L."/>
        </authorList>
    </citation>
    <scope>NUCLEOTIDE SEQUENCE [LARGE SCALE GENOMIC DNA]</scope>
    <source>
        <strain evidence="3 4">JCM 31289</strain>
    </source>
</reference>
<keyword evidence="3" id="KW-0547">Nucleotide-binding</keyword>
<keyword evidence="3" id="KW-0067">ATP-binding</keyword>
<proteinExistence type="predicted"/>
<keyword evidence="4" id="KW-1185">Reference proteome</keyword>
<evidence type="ECO:0000259" key="2">
    <source>
        <dbReference type="Pfam" id="PF13304"/>
    </source>
</evidence>
<dbReference type="RefSeq" id="WP_135341487.1">
    <property type="nucleotide sequence ID" value="NZ_JBHLTX010000026.1"/>
</dbReference>
<dbReference type="Pfam" id="PF13304">
    <property type="entry name" value="AAA_21"/>
    <property type="match status" value="2"/>
</dbReference>
<dbReference type="InterPro" id="IPR027417">
    <property type="entry name" value="P-loop_NTPase"/>
</dbReference>
<dbReference type="EMBL" id="SRID01000329">
    <property type="protein sequence ID" value="TGA95289.1"/>
    <property type="molecule type" value="Genomic_DNA"/>
</dbReference>
<keyword evidence="1" id="KW-0227">DNA damage</keyword>
<dbReference type="GO" id="GO:0005524">
    <property type="term" value="F:ATP binding"/>
    <property type="evidence" value="ECO:0007669"/>
    <property type="project" value="UniProtKB-KW"/>
</dbReference>
<protein>
    <submittedName>
        <fullName evidence="3">ATP-binding protein</fullName>
    </submittedName>
</protein>
<keyword evidence="1" id="KW-0742">SOS response</keyword>
<dbReference type="PANTHER" id="PTHR32182">
    <property type="entry name" value="DNA REPLICATION AND REPAIR PROTEIN RECF"/>
    <property type="match status" value="1"/>
</dbReference>
<dbReference type="SUPFAM" id="SSF52540">
    <property type="entry name" value="P-loop containing nucleoside triphosphate hydrolases"/>
    <property type="match status" value="1"/>
</dbReference>
<dbReference type="GO" id="GO:0006302">
    <property type="term" value="P:double-strand break repair"/>
    <property type="evidence" value="ECO:0007669"/>
    <property type="project" value="TreeGrafter"/>
</dbReference>